<protein>
    <submittedName>
        <fullName evidence="1">Uncharacterized protein</fullName>
    </submittedName>
</protein>
<sequence>MEEMERMEIEDEIERSVDGFGVREVEVKELLFLMIMEVFVIDEIAPQVQDSLIITLEFQNRA</sequence>
<evidence type="ECO:0000313" key="2">
    <source>
        <dbReference type="Proteomes" id="UP001314170"/>
    </source>
</evidence>
<dbReference type="EMBL" id="CAWUPB010001184">
    <property type="protein sequence ID" value="CAK7350181.1"/>
    <property type="molecule type" value="Genomic_DNA"/>
</dbReference>
<proteinExistence type="predicted"/>
<dbReference type="AlphaFoldDB" id="A0AAV1SFN9"/>
<evidence type="ECO:0000313" key="1">
    <source>
        <dbReference type="EMBL" id="CAK7350181.1"/>
    </source>
</evidence>
<comment type="caution">
    <text evidence="1">The sequence shown here is derived from an EMBL/GenBank/DDBJ whole genome shotgun (WGS) entry which is preliminary data.</text>
</comment>
<name>A0AAV1SFN9_9ROSI</name>
<keyword evidence="2" id="KW-1185">Reference proteome</keyword>
<reference evidence="1 2" key="1">
    <citation type="submission" date="2024-01" db="EMBL/GenBank/DDBJ databases">
        <authorList>
            <person name="Waweru B."/>
        </authorList>
    </citation>
    <scope>NUCLEOTIDE SEQUENCE [LARGE SCALE GENOMIC DNA]</scope>
</reference>
<organism evidence="1 2">
    <name type="scientific">Dovyalis caffra</name>
    <dbReference type="NCBI Taxonomy" id="77055"/>
    <lineage>
        <taxon>Eukaryota</taxon>
        <taxon>Viridiplantae</taxon>
        <taxon>Streptophyta</taxon>
        <taxon>Embryophyta</taxon>
        <taxon>Tracheophyta</taxon>
        <taxon>Spermatophyta</taxon>
        <taxon>Magnoliopsida</taxon>
        <taxon>eudicotyledons</taxon>
        <taxon>Gunneridae</taxon>
        <taxon>Pentapetalae</taxon>
        <taxon>rosids</taxon>
        <taxon>fabids</taxon>
        <taxon>Malpighiales</taxon>
        <taxon>Salicaceae</taxon>
        <taxon>Flacourtieae</taxon>
        <taxon>Dovyalis</taxon>
    </lineage>
</organism>
<dbReference type="Proteomes" id="UP001314170">
    <property type="component" value="Unassembled WGS sequence"/>
</dbReference>
<gene>
    <name evidence="1" type="ORF">DCAF_LOCUS22908</name>
</gene>
<accession>A0AAV1SFN9</accession>